<dbReference type="EMBL" id="SRHY01000001">
    <property type="protein sequence ID" value="TFJ94667.1"/>
    <property type="molecule type" value="Genomic_DNA"/>
</dbReference>
<dbReference type="Pfam" id="PF03448">
    <property type="entry name" value="MgtE_N"/>
    <property type="match status" value="1"/>
</dbReference>
<keyword evidence="3" id="KW-0812">Transmembrane</keyword>
<evidence type="ECO:0000313" key="6">
    <source>
        <dbReference type="Proteomes" id="UP000298484"/>
    </source>
</evidence>
<evidence type="ECO:0000256" key="3">
    <source>
        <dbReference type="SAM" id="Phobius"/>
    </source>
</evidence>
<proteinExistence type="predicted"/>
<evidence type="ECO:0000256" key="2">
    <source>
        <dbReference type="SAM" id="MobiDB-lite"/>
    </source>
</evidence>
<dbReference type="SUPFAM" id="SSF158791">
    <property type="entry name" value="MgtE N-terminal domain-like"/>
    <property type="match status" value="1"/>
</dbReference>
<feature type="domain" description="Magnesium transporter MgtE intracellular" evidence="4">
    <location>
        <begin position="141"/>
        <end position="193"/>
    </location>
</feature>
<sequence>MAADMNSKKKKMNPILWFLFTIVVPFIAVMILALIILTVTGVDVAGWAKRTGSSIPVVSDVISADKEEGEQQKKATLQETIADKDSEINQLNQQVSSLESTIDEMEQEILKLEQNETTGDEMSSEHEGKETSQTDSIKTMASSFSDMDNEKAAQIFQSMEEDLVIAILEHLPDDARGEIFEAMEPDAAAEYTQQFVNQTE</sequence>
<gene>
    <name evidence="5" type="ORF">E4U82_01780</name>
</gene>
<dbReference type="Proteomes" id="UP000298484">
    <property type="component" value="Unassembled WGS sequence"/>
</dbReference>
<keyword evidence="3" id="KW-1133">Transmembrane helix</keyword>
<keyword evidence="3" id="KW-0472">Membrane</keyword>
<dbReference type="InterPro" id="IPR006668">
    <property type="entry name" value="Mg_transptr_MgtE_intracell_dom"/>
</dbReference>
<accession>A0A4Y9AHV5</accession>
<feature type="transmembrane region" description="Helical" evidence="3">
    <location>
        <begin position="15"/>
        <end position="37"/>
    </location>
</feature>
<dbReference type="InterPro" id="IPR038076">
    <property type="entry name" value="MgtE_N_sf"/>
</dbReference>
<protein>
    <recommendedName>
        <fullName evidence="4">Magnesium transporter MgtE intracellular domain-containing protein</fullName>
    </recommendedName>
</protein>
<keyword evidence="6" id="KW-1185">Reference proteome</keyword>
<evidence type="ECO:0000256" key="1">
    <source>
        <dbReference type="SAM" id="Coils"/>
    </source>
</evidence>
<name>A0A4Y9AHV5_9BACI</name>
<reference evidence="5 6" key="1">
    <citation type="submission" date="2019-03" db="EMBL/GenBank/DDBJ databases">
        <title>Genome sequence of Lentibacillus salicampi ATCC BAA-719.</title>
        <authorList>
            <person name="Maclea K.S."/>
            <person name="Simoes Junior M."/>
        </authorList>
    </citation>
    <scope>NUCLEOTIDE SEQUENCE [LARGE SCALE GENOMIC DNA]</scope>
    <source>
        <strain evidence="5 6">ATCC BAA-719</strain>
    </source>
</reference>
<evidence type="ECO:0000259" key="4">
    <source>
        <dbReference type="Pfam" id="PF03448"/>
    </source>
</evidence>
<feature type="coiled-coil region" evidence="1">
    <location>
        <begin position="74"/>
        <end position="115"/>
    </location>
</feature>
<feature type="compositionally biased region" description="Basic and acidic residues" evidence="2">
    <location>
        <begin position="123"/>
        <end position="132"/>
    </location>
</feature>
<keyword evidence="1" id="KW-0175">Coiled coil</keyword>
<feature type="region of interest" description="Disordered" evidence="2">
    <location>
        <begin position="115"/>
        <end position="136"/>
    </location>
</feature>
<dbReference type="OrthoDB" id="1724615at2"/>
<comment type="caution">
    <text evidence="5">The sequence shown here is derived from an EMBL/GenBank/DDBJ whole genome shotgun (WGS) entry which is preliminary data.</text>
</comment>
<evidence type="ECO:0000313" key="5">
    <source>
        <dbReference type="EMBL" id="TFJ94667.1"/>
    </source>
</evidence>
<organism evidence="5 6">
    <name type="scientific">Lentibacillus salicampi</name>
    <dbReference type="NCBI Taxonomy" id="175306"/>
    <lineage>
        <taxon>Bacteria</taxon>
        <taxon>Bacillati</taxon>
        <taxon>Bacillota</taxon>
        <taxon>Bacilli</taxon>
        <taxon>Bacillales</taxon>
        <taxon>Bacillaceae</taxon>
        <taxon>Lentibacillus</taxon>
    </lineage>
</organism>
<dbReference type="Gene3D" id="1.25.60.10">
    <property type="entry name" value="MgtE N-terminal domain-like"/>
    <property type="match status" value="1"/>
</dbReference>
<dbReference type="AlphaFoldDB" id="A0A4Y9AHV5"/>